<name>A0A168CCI7_9EURO</name>
<dbReference type="GO" id="GO:0016787">
    <property type="term" value="F:hydrolase activity"/>
    <property type="evidence" value="ECO:0007669"/>
    <property type="project" value="UniProtKB-KW"/>
</dbReference>
<sequence>MQRMPSIICFGDSHTERACYASDKGFVADLRNHYEDRVKVVDLALSGGTTTQLREDFFVRKVLRYIIASSPPPPPLVIIFLGTNDSRILRGEDGPQVPLHEFEANMRWFVQQILDHPACRGETRILLISNPPMSLPTPAGEIMSEAEKSAHAQYLSRHTYASKTVEIGRELELTTDGRVAVLDLWSMLVKHVLDKHPGTNGNLVSGYDSKKAMDTCDAWPGSGLPNAKEIEHQIISDGIHLGPEGNNLLAVNVMTTIMQNWPELARNNFAVQ</sequence>
<evidence type="ECO:0000259" key="1">
    <source>
        <dbReference type="Pfam" id="PF13472"/>
    </source>
</evidence>
<dbReference type="PANTHER" id="PTHR14209">
    <property type="entry name" value="ISOAMYL ACETATE-HYDROLYZING ESTERASE 1"/>
    <property type="match status" value="1"/>
</dbReference>
<proteinExistence type="predicted"/>
<comment type="caution">
    <text evidence="2">The sequence shown here is derived from an EMBL/GenBank/DDBJ whole genome shotgun (WGS) entry which is preliminary data.</text>
</comment>
<dbReference type="Pfam" id="PF13472">
    <property type="entry name" value="Lipase_GDSL_2"/>
    <property type="match status" value="1"/>
</dbReference>
<dbReference type="InterPro" id="IPR013830">
    <property type="entry name" value="SGNH_hydro"/>
</dbReference>
<organism evidence="2 3">
    <name type="scientific">Ascosphaera apis ARSEF 7405</name>
    <dbReference type="NCBI Taxonomy" id="392613"/>
    <lineage>
        <taxon>Eukaryota</taxon>
        <taxon>Fungi</taxon>
        <taxon>Dikarya</taxon>
        <taxon>Ascomycota</taxon>
        <taxon>Pezizomycotina</taxon>
        <taxon>Eurotiomycetes</taxon>
        <taxon>Eurotiomycetidae</taxon>
        <taxon>Onygenales</taxon>
        <taxon>Ascosphaeraceae</taxon>
        <taxon>Ascosphaera</taxon>
    </lineage>
</organism>
<keyword evidence="3" id="KW-1185">Reference proteome</keyword>
<evidence type="ECO:0000313" key="2">
    <source>
        <dbReference type="EMBL" id="KZZ96425.1"/>
    </source>
</evidence>
<dbReference type="InterPro" id="IPR045136">
    <property type="entry name" value="Iah1-like"/>
</dbReference>
<accession>A0A168CCI7</accession>
<dbReference type="InterPro" id="IPR036514">
    <property type="entry name" value="SGNH_hydro_sf"/>
</dbReference>
<dbReference type="PANTHER" id="PTHR14209:SF19">
    <property type="entry name" value="ISOAMYL ACETATE-HYDROLYZING ESTERASE 1 HOMOLOG"/>
    <property type="match status" value="1"/>
</dbReference>
<evidence type="ECO:0000313" key="3">
    <source>
        <dbReference type="Proteomes" id="UP000242877"/>
    </source>
</evidence>
<dbReference type="VEuPathDB" id="FungiDB:AAP_01198"/>
<dbReference type="Proteomes" id="UP000242877">
    <property type="component" value="Unassembled WGS sequence"/>
</dbReference>
<gene>
    <name evidence="2" type="ORF">AAP_01198</name>
</gene>
<reference evidence="2 3" key="1">
    <citation type="journal article" date="2016" name="Genome Biol. Evol.">
        <title>Divergent and convergent evolution of fungal pathogenicity.</title>
        <authorList>
            <person name="Shang Y."/>
            <person name="Xiao G."/>
            <person name="Zheng P."/>
            <person name="Cen K."/>
            <person name="Zhan S."/>
            <person name="Wang C."/>
        </authorList>
    </citation>
    <scope>NUCLEOTIDE SEQUENCE [LARGE SCALE GENOMIC DNA]</scope>
    <source>
        <strain evidence="2 3">ARSEF 7405</strain>
    </source>
</reference>
<dbReference type="SUPFAM" id="SSF52266">
    <property type="entry name" value="SGNH hydrolase"/>
    <property type="match status" value="1"/>
</dbReference>
<dbReference type="Gene3D" id="3.40.50.1110">
    <property type="entry name" value="SGNH hydrolase"/>
    <property type="match status" value="1"/>
</dbReference>
<dbReference type="OrthoDB" id="671439at2759"/>
<dbReference type="AlphaFoldDB" id="A0A168CCI7"/>
<protein>
    <submittedName>
        <fullName evidence="2">Esterase, SGNH hydrolase-type</fullName>
    </submittedName>
</protein>
<keyword evidence="2" id="KW-0378">Hydrolase</keyword>
<dbReference type="EMBL" id="AZGZ01000003">
    <property type="protein sequence ID" value="KZZ96425.1"/>
    <property type="molecule type" value="Genomic_DNA"/>
</dbReference>
<feature type="domain" description="SGNH hydrolase-type esterase" evidence="1">
    <location>
        <begin position="9"/>
        <end position="140"/>
    </location>
</feature>